<dbReference type="InterPro" id="IPR005025">
    <property type="entry name" value="FMN_Rdtase-like_dom"/>
</dbReference>
<dbReference type="Proteomes" id="UP000235672">
    <property type="component" value="Unassembled WGS sequence"/>
</dbReference>
<dbReference type="GO" id="GO:0010181">
    <property type="term" value="F:FMN binding"/>
    <property type="evidence" value="ECO:0007669"/>
    <property type="project" value="TreeGrafter"/>
</dbReference>
<dbReference type="InterPro" id="IPR029039">
    <property type="entry name" value="Flavoprotein-like_sf"/>
</dbReference>
<reference evidence="2 3" key="1">
    <citation type="submission" date="2016-05" db="EMBL/GenBank/DDBJ databases">
        <title>A degradative enzymes factory behind the ericoid mycorrhizal symbiosis.</title>
        <authorList>
            <consortium name="DOE Joint Genome Institute"/>
            <person name="Martino E."/>
            <person name="Morin E."/>
            <person name="Grelet G."/>
            <person name="Kuo A."/>
            <person name="Kohler A."/>
            <person name="Daghino S."/>
            <person name="Barry K."/>
            <person name="Choi C."/>
            <person name="Cichocki N."/>
            <person name="Clum A."/>
            <person name="Copeland A."/>
            <person name="Hainaut M."/>
            <person name="Haridas S."/>
            <person name="Labutti K."/>
            <person name="Lindquist E."/>
            <person name="Lipzen A."/>
            <person name="Khouja H.-R."/>
            <person name="Murat C."/>
            <person name="Ohm R."/>
            <person name="Olson A."/>
            <person name="Spatafora J."/>
            <person name="Veneault-Fourrey C."/>
            <person name="Henrissat B."/>
            <person name="Grigoriev I."/>
            <person name="Martin F."/>
            <person name="Perotto S."/>
        </authorList>
    </citation>
    <scope>NUCLEOTIDE SEQUENCE [LARGE SCALE GENOMIC DNA]</scope>
    <source>
        <strain evidence="2 3">UAMH 7357</strain>
    </source>
</reference>
<proteinExistence type="predicted"/>
<evidence type="ECO:0000259" key="1">
    <source>
        <dbReference type="Pfam" id="PF03358"/>
    </source>
</evidence>
<name>A0A2J6PPV4_9HELO</name>
<organism evidence="2 3">
    <name type="scientific">Hyaloscypha hepaticicola</name>
    <dbReference type="NCBI Taxonomy" id="2082293"/>
    <lineage>
        <taxon>Eukaryota</taxon>
        <taxon>Fungi</taxon>
        <taxon>Dikarya</taxon>
        <taxon>Ascomycota</taxon>
        <taxon>Pezizomycotina</taxon>
        <taxon>Leotiomycetes</taxon>
        <taxon>Helotiales</taxon>
        <taxon>Hyaloscyphaceae</taxon>
        <taxon>Hyaloscypha</taxon>
    </lineage>
</organism>
<dbReference type="PANTHER" id="PTHR30543">
    <property type="entry name" value="CHROMATE REDUCTASE"/>
    <property type="match status" value="1"/>
</dbReference>
<evidence type="ECO:0000313" key="2">
    <source>
        <dbReference type="EMBL" id="PMD16058.1"/>
    </source>
</evidence>
<dbReference type="OrthoDB" id="68575at2759"/>
<protein>
    <submittedName>
        <fullName evidence="2">Flavo protein</fullName>
    </submittedName>
</protein>
<dbReference type="AlphaFoldDB" id="A0A2J6PPV4"/>
<gene>
    <name evidence="2" type="ORF">NA56DRAFT_649671</name>
</gene>
<dbReference type="GO" id="GO:0005829">
    <property type="term" value="C:cytosol"/>
    <property type="evidence" value="ECO:0007669"/>
    <property type="project" value="TreeGrafter"/>
</dbReference>
<dbReference type="SUPFAM" id="SSF52218">
    <property type="entry name" value="Flavoproteins"/>
    <property type="match status" value="1"/>
</dbReference>
<sequence>MASTVPKKVAIIIGSTRPVRVGPAVVDFVQRTLSTSPSFPKITLSTLDVATFNLPIFNEPLLPAMIPAMGQYTHAHSIAWSRAITPFDGYIIVSPEYNFGVPASVKNAIDYVYNEWIGKPILIMTYGIGGGKQSSAQLGTILNGMKLRVVETKPQLAFRKEEQMLPIGKGELGPLTIGDWEKDGIEPLLKGFEELVEKLEEPVEEEKAKDA</sequence>
<keyword evidence="3" id="KW-1185">Reference proteome</keyword>
<evidence type="ECO:0000313" key="3">
    <source>
        <dbReference type="Proteomes" id="UP000235672"/>
    </source>
</evidence>
<dbReference type="Gene3D" id="3.40.50.360">
    <property type="match status" value="1"/>
</dbReference>
<feature type="domain" description="NADPH-dependent FMN reductase-like" evidence="1">
    <location>
        <begin position="8"/>
        <end position="152"/>
    </location>
</feature>
<dbReference type="PANTHER" id="PTHR30543:SF21">
    <property type="entry name" value="NAD(P)H-DEPENDENT FMN REDUCTASE LOT6"/>
    <property type="match status" value="1"/>
</dbReference>
<accession>A0A2J6PPV4</accession>
<dbReference type="Pfam" id="PF03358">
    <property type="entry name" value="FMN_red"/>
    <property type="match status" value="1"/>
</dbReference>
<dbReference type="EMBL" id="KZ613508">
    <property type="protein sequence ID" value="PMD16058.1"/>
    <property type="molecule type" value="Genomic_DNA"/>
</dbReference>
<dbReference type="InterPro" id="IPR050712">
    <property type="entry name" value="NAD(P)H-dep_reductase"/>
</dbReference>
<dbReference type="GO" id="GO:0016491">
    <property type="term" value="F:oxidoreductase activity"/>
    <property type="evidence" value="ECO:0007669"/>
    <property type="project" value="InterPro"/>
</dbReference>
<dbReference type="STRING" id="1745343.A0A2J6PPV4"/>